<protein>
    <recommendedName>
        <fullName evidence="4">Single-stranded DNA binding protein</fullName>
    </recommendedName>
</protein>
<evidence type="ECO:0008006" key="4">
    <source>
        <dbReference type="Google" id="ProtNLM"/>
    </source>
</evidence>
<proteinExistence type="predicted"/>
<sequence length="111" mass="13114">MFRMNYATLLIKITTKPEQSFFDNQITATEFIGKFYQYRKNYNTLCKISVWGNLAYDLVRYYQVNDYLIVEGYILVQNSTSSLEDLNLKTSIEIIASKIYPFALTKKNNFF</sequence>
<dbReference type="InterPro" id="IPR000424">
    <property type="entry name" value="Primosome_PriB/ssb"/>
</dbReference>
<keyword evidence="3" id="KW-0934">Plastid</keyword>
<gene>
    <name evidence="3" type="primary">ycf41</name>
</gene>
<dbReference type="InterPro" id="IPR012340">
    <property type="entry name" value="NA-bd_OB-fold"/>
</dbReference>
<dbReference type="Gene3D" id="2.40.50.140">
    <property type="entry name" value="Nucleic acid-binding proteins"/>
    <property type="match status" value="1"/>
</dbReference>
<dbReference type="PROSITE" id="PS50935">
    <property type="entry name" value="SSB"/>
    <property type="match status" value="1"/>
</dbReference>
<reference evidence="3" key="1">
    <citation type="submission" date="2021-06" db="EMBL/GenBank/DDBJ databases">
        <title>The complete chloroplast genome of the marine microalgae Chaetoceros gracilis (Chaetoceroceae).</title>
        <authorList>
            <person name="Li Y."/>
            <person name="Deng X."/>
        </authorList>
    </citation>
    <scope>NUCLEOTIDE SEQUENCE</scope>
</reference>
<evidence type="ECO:0000256" key="2">
    <source>
        <dbReference type="PROSITE-ProRule" id="PRU00252"/>
    </source>
</evidence>
<geneLocation type="chloroplast" evidence="3"/>
<accession>A0A8F5GGU6</accession>
<keyword evidence="1 2" id="KW-0238">DNA-binding</keyword>
<evidence type="ECO:0000313" key="3">
    <source>
        <dbReference type="EMBL" id="QXM16303.1"/>
    </source>
</evidence>
<evidence type="ECO:0000256" key="1">
    <source>
        <dbReference type="ARBA" id="ARBA00023125"/>
    </source>
</evidence>
<dbReference type="SUPFAM" id="SSF50249">
    <property type="entry name" value="Nucleic acid-binding proteins"/>
    <property type="match status" value="1"/>
</dbReference>
<keyword evidence="3" id="KW-0150">Chloroplast</keyword>
<organism evidence="3">
    <name type="scientific">Chaetoceros neogracilis</name>
    <dbReference type="NCBI Taxonomy" id="240364"/>
    <lineage>
        <taxon>Eukaryota</taxon>
        <taxon>Sar</taxon>
        <taxon>Stramenopiles</taxon>
        <taxon>Ochrophyta</taxon>
        <taxon>Bacillariophyta</taxon>
        <taxon>Coscinodiscophyceae</taxon>
        <taxon>Chaetocerotophycidae</taxon>
        <taxon>Chaetocerotales</taxon>
        <taxon>Chaetocerotaceae</taxon>
        <taxon>Chaetoceros</taxon>
    </lineage>
</organism>
<dbReference type="AlphaFoldDB" id="A0A8F5GGU6"/>
<name>A0A8F5GGU6_9STRA</name>
<dbReference type="GO" id="GO:0003697">
    <property type="term" value="F:single-stranded DNA binding"/>
    <property type="evidence" value="ECO:0007669"/>
    <property type="project" value="InterPro"/>
</dbReference>
<dbReference type="EMBL" id="MZ352931">
    <property type="protein sequence ID" value="QXM16303.1"/>
    <property type="molecule type" value="Genomic_DNA"/>
</dbReference>